<organism evidence="5 6">
    <name type="scientific">Desmospora profundinema</name>
    <dbReference type="NCBI Taxonomy" id="1571184"/>
    <lineage>
        <taxon>Bacteria</taxon>
        <taxon>Bacillati</taxon>
        <taxon>Bacillota</taxon>
        <taxon>Bacilli</taxon>
        <taxon>Bacillales</taxon>
        <taxon>Thermoactinomycetaceae</taxon>
        <taxon>Desmospora</taxon>
    </lineage>
</organism>
<evidence type="ECO:0000256" key="2">
    <source>
        <dbReference type="ARBA" id="ARBA00023136"/>
    </source>
</evidence>
<dbReference type="InterPro" id="IPR050768">
    <property type="entry name" value="UPF0353/GerABKA_families"/>
</dbReference>
<name>A0ABU1IM30_9BACL</name>
<evidence type="ECO:0000313" key="6">
    <source>
        <dbReference type="Proteomes" id="UP001185012"/>
    </source>
</evidence>
<keyword evidence="4" id="KW-1133">Transmembrane helix</keyword>
<dbReference type="Pfam" id="PF03323">
    <property type="entry name" value="GerA"/>
    <property type="match status" value="1"/>
</dbReference>
<dbReference type="PANTHER" id="PTHR22550">
    <property type="entry name" value="SPORE GERMINATION PROTEIN"/>
    <property type="match status" value="1"/>
</dbReference>
<reference evidence="5 6" key="1">
    <citation type="submission" date="2023-07" db="EMBL/GenBank/DDBJ databases">
        <title>Genomic Encyclopedia of Type Strains, Phase IV (KMG-IV): sequencing the most valuable type-strain genomes for metagenomic binning, comparative biology and taxonomic classification.</title>
        <authorList>
            <person name="Goeker M."/>
        </authorList>
    </citation>
    <scope>NUCLEOTIDE SEQUENCE [LARGE SCALE GENOMIC DNA]</scope>
    <source>
        <strain evidence="5 6">DSM 45903</strain>
    </source>
</reference>
<evidence type="ECO:0000313" key="5">
    <source>
        <dbReference type="EMBL" id="MDR6225468.1"/>
    </source>
</evidence>
<evidence type="ECO:0000256" key="1">
    <source>
        <dbReference type="ARBA" id="ARBA00005278"/>
    </source>
</evidence>
<feature type="transmembrane region" description="Helical" evidence="4">
    <location>
        <begin position="390"/>
        <end position="409"/>
    </location>
</feature>
<evidence type="ECO:0000256" key="3">
    <source>
        <dbReference type="SAM" id="MobiDB-lite"/>
    </source>
</evidence>
<gene>
    <name evidence="5" type="ORF">JOE21_001466</name>
</gene>
<keyword evidence="2 4" id="KW-0472">Membrane</keyword>
<dbReference type="Proteomes" id="UP001185012">
    <property type="component" value="Unassembled WGS sequence"/>
</dbReference>
<sequence>MFKKGKRPLPLKRKKRSIAQKEVELDSSLQKNIAYIEEMLFHSEELKKRTIRFNDQEGVILYIESLTDTNLIRREVLQPLIRQQEGDLEETLLSVDIQKERNLANAVEAVVAGESVLILDGNREFFVLSTAVVHKRNLSEPENESVIRGPHNGFVEQLTVNLYSIRKRIESPHLTVRFIEVGRVTKTKIAIVYMRDLTNPDLVEEVERRIQSVSSDAVLSPGFIQEFTEDNPYSPFPQHLNTERPDRTVSNLMEGRVALLAEEDPTALIVPVTLYAFYQAPDDYNSRWLIGSFIRVLRFMSFMITTHLPALYIATISFHPEILPIELIFTIKDTLEQVPFPPLLEAMLMELIFELLREAGVRLPSRVGQTIGIVGGLVIGEAIVQAGLVSYTMIIVVALTAISSFLVPSHEMSSATRLLRFPLMFAAATFGYIGISFGLMIIFIHLCKLKSFGTPYLAPLAPLRLKDMKDAFLRAPIWKMNQRPHDSHPQRMKQEAYSRGWKHSDPGTE</sequence>
<accession>A0ABU1IM30</accession>
<feature type="compositionally biased region" description="Basic and acidic residues" evidence="3">
    <location>
        <begin position="483"/>
        <end position="509"/>
    </location>
</feature>
<dbReference type="InterPro" id="IPR004995">
    <property type="entry name" value="Spore_Ger"/>
</dbReference>
<comment type="similarity">
    <text evidence="1">Belongs to the GerABKA family.</text>
</comment>
<keyword evidence="4" id="KW-0812">Transmembrane</keyword>
<protein>
    <submittedName>
        <fullName evidence="5">Spore germination protein KA</fullName>
    </submittedName>
</protein>
<feature type="region of interest" description="Disordered" evidence="3">
    <location>
        <begin position="482"/>
        <end position="509"/>
    </location>
</feature>
<dbReference type="EMBL" id="JAVDQG010000003">
    <property type="protein sequence ID" value="MDR6225468.1"/>
    <property type="molecule type" value="Genomic_DNA"/>
</dbReference>
<evidence type="ECO:0000256" key="4">
    <source>
        <dbReference type="SAM" id="Phobius"/>
    </source>
</evidence>
<dbReference type="PIRSF" id="PIRSF005690">
    <property type="entry name" value="GerBA"/>
    <property type="match status" value="1"/>
</dbReference>
<keyword evidence="6" id="KW-1185">Reference proteome</keyword>
<feature type="transmembrane region" description="Helical" evidence="4">
    <location>
        <begin position="421"/>
        <end position="446"/>
    </location>
</feature>
<comment type="caution">
    <text evidence="5">The sequence shown here is derived from an EMBL/GenBank/DDBJ whole genome shotgun (WGS) entry which is preliminary data.</text>
</comment>
<proteinExistence type="inferred from homology"/>
<dbReference type="PANTHER" id="PTHR22550:SF5">
    <property type="entry name" value="LEUCINE ZIPPER PROTEIN 4"/>
    <property type="match status" value="1"/>
</dbReference>